<keyword evidence="9" id="KW-1185">Reference proteome</keyword>
<evidence type="ECO:0000256" key="2">
    <source>
        <dbReference type="ARBA" id="ARBA00009260"/>
    </source>
</evidence>
<keyword evidence="5" id="KW-0255">Endonuclease</keyword>
<comment type="similarity">
    <text evidence="2">Belongs to the phage GPA family.</text>
</comment>
<dbReference type="Proteomes" id="UP000000448">
    <property type="component" value="Chromosome"/>
</dbReference>
<dbReference type="EMBL" id="CP001279">
    <property type="protein sequence ID" value="ACM93462.1"/>
    <property type="molecule type" value="Genomic_DNA"/>
</dbReference>
<accession>B9LAC0</accession>
<evidence type="ECO:0000256" key="4">
    <source>
        <dbReference type="ARBA" id="ARBA00022722"/>
    </source>
</evidence>
<proteinExistence type="inferred from homology"/>
<dbReference type="InterPro" id="IPR008766">
    <property type="entry name" value="Replication_gene_A-like"/>
</dbReference>
<sequence>MNIMEVLDKFGRYKYDYGLKKDDIQFAIEKIERAKFFLDNQFITLPDGRDAVLSQVVSNWYVNPHRYISEIKHRIYSQYNYAKSLNLVPVFITITLPSEYHKYKFIELSNCKEVKVKNNNFNPDNEYLTPKDLVEILSKYFKQVMNLRAFRDIPKNKRLYFKVIEPHKTGDPHLHAMFYLPNEYIDKFIDSFSLLFPEPQGKVETDILNPVNYMIKYILKNIDDYRFENTKLFQYSPLALWYIRWGIRRFSMSRNFVRIDLYRKFNGMYTLDELSYLVKSGKIEYYMEPITRQITEIFYNDDVIGSCLVWSKKEQIYTKSSDVIKLSWKKKEEPVKVYNDNDELIGLQYSDRYIDLTKTQKPLTKMTKRELWEYEQQILDEFDNPFNDEEDLDILIDKYYIFNKYVSEDYELRESPEFWLRGQDLNLRPSGYEPDELPGCSTPRQKWLGWEDSNLRMTESKSAALPLGDSPSLEVMKLYKNYFLMSRVSSHFR</sequence>
<organism evidence="8 9">
    <name type="scientific">Nautilia profundicola (strain ATCC BAA-1463 / DSM 18972 / AmH)</name>
    <dbReference type="NCBI Taxonomy" id="598659"/>
    <lineage>
        <taxon>Bacteria</taxon>
        <taxon>Pseudomonadati</taxon>
        <taxon>Campylobacterota</taxon>
        <taxon>Epsilonproteobacteria</taxon>
        <taxon>Nautiliales</taxon>
        <taxon>Nautiliaceae</taxon>
        <taxon>Nautilia</taxon>
    </lineage>
</organism>
<dbReference type="GO" id="GO:0016787">
    <property type="term" value="F:hydrolase activity"/>
    <property type="evidence" value="ECO:0007669"/>
    <property type="project" value="UniProtKB-KW"/>
</dbReference>
<dbReference type="HOGENOM" id="CLU_553023_0_0_7"/>
<name>B9LAC0_NAUPA</name>
<dbReference type="GO" id="GO:0006260">
    <property type="term" value="P:DNA replication"/>
    <property type="evidence" value="ECO:0007669"/>
    <property type="project" value="UniProtKB-KW"/>
</dbReference>
<evidence type="ECO:0000256" key="6">
    <source>
        <dbReference type="ARBA" id="ARBA00022801"/>
    </source>
</evidence>
<evidence type="ECO:0000256" key="3">
    <source>
        <dbReference type="ARBA" id="ARBA00022705"/>
    </source>
</evidence>
<dbReference type="AntiFam" id="ANF00011">
    <property type="entry name" value="tRNA translation"/>
</dbReference>
<comment type="function">
    <text evidence="1">Possible endonuclease which induces a single-strand cut and initiates DNA replication.</text>
</comment>
<dbReference type="STRING" id="598659.NAMH_1184"/>
<feature type="domain" description="Replication gene A protein-like" evidence="7">
    <location>
        <begin position="37"/>
        <end position="187"/>
    </location>
</feature>
<evidence type="ECO:0000259" key="7">
    <source>
        <dbReference type="Pfam" id="PF05840"/>
    </source>
</evidence>
<gene>
    <name evidence="8" type="ordered locus">NAMH_1184</name>
</gene>
<evidence type="ECO:0000313" key="8">
    <source>
        <dbReference type="EMBL" id="ACM93462.1"/>
    </source>
</evidence>
<dbReference type="eggNOG" id="ENOG5031Q2B">
    <property type="taxonomic scope" value="Bacteria"/>
</dbReference>
<evidence type="ECO:0000313" key="9">
    <source>
        <dbReference type="Proteomes" id="UP000000448"/>
    </source>
</evidence>
<evidence type="ECO:0000256" key="1">
    <source>
        <dbReference type="ARBA" id="ARBA00003293"/>
    </source>
</evidence>
<dbReference type="AlphaFoldDB" id="B9LAC0"/>
<dbReference type="Pfam" id="PF05840">
    <property type="entry name" value="Phage_GPA"/>
    <property type="match status" value="1"/>
</dbReference>
<dbReference type="GO" id="GO:0004519">
    <property type="term" value="F:endonuclease activity"/>
    <property type="evidence" value="ECO:0007669"/>
    <property type="project" value="UniProtKB-KW"/>
</dbReference>
<keyword evidence="3" id="KW-0235">DNA replication</keyword>
<keyword evidence="4" id="KW-0540">Nuclease</keyword>
<keyword evidence="6" id="KW-0378">Hydrolase</keyword>
<protein>
    <submittedName>
        <fullName evidence="8">Bacteriophage replication gene A protein (GPA)</fullName>
    </submittedName>
</protein>
<evidence type="ECO:0000256" key="5">
    <source>
        <dbReference type="ARBA" id="ARBA00022759"/>
    </source>
</evidence>
<reference evidence="8 9" key="1">
    <citation type="journal article" date="2009" name="PLoS Genet.">
        <title>Adaptations to submarine hydrothermal environments exemplified by the genome of Nautilia profundicola.</title>
        <authorList>
            <person name="Campbell B.J."/>
            <person name="Smith J.L."/>
            <person name="Hanson T.E."/>
            <person name="Klotz M.G."/>
            <person name="Stein L.Y."/>
            <person name="Lee C.K."/>
            <person name="Wu D."/>
            <person name="Robinson J.M."/>
            <person name="Khouri H.M."/>
            <person name="Eisen J.A."/>
            <person name="Cary S.C."/>
        </authorList>
    </citation>
    <scope>NUCLEOTIDE SEQUENCE [LARGE SCALE GENOMIC DNA]</scope>
    <source>
        <strain evidence="9">ATCC BAA-1463 / DSM 18972 / AmH</strain>
    </source>
</reference>
<dbReference type="KEGG" id="nam:NAMH_1184"/>